<feature type="chain" id="PRO_5027935689" evidence="1">
    <location>
        <begin position="25"/>
        <end position="125"/>
    </location>
</feature>
<sequence>MFSSSTKICLFFLSIFILFQLNNGNNCTDEICSDKQRCMKENDSCDSPSETCCPGLICTDTLCQYPPCSGLGAKCDKHTKCCVHLSCQRSHCHTCFSLGVPCDPKNNRCCDTLHCDKTNKICIHN</sequence>
<gene>
    <name evidence="2" type="ORF">MENT_LOCUS1040</name>
</gene>
<dbReference type="EMBL" id="CAJEWN010000003">
    <property type="protein sequence ID" value="CAD2125031.1"/>
    <property type="molecule type" value="Genomic_DNA"/>
</dbReference>
<keyword evidence="1" id="KW-0732">Signal</keyword>
<dbReference type="Proteomes" id="UP000580250">
    <property type="component" value="Unassembled WGS sequence"/>
</dbReference>
<reference evidence="2 3" key="1">
    <citation type="submission" date="2020-08" db="EMBL/GenBank/DDBJ databases">
        <authorList>
            <person name="Koutsovoulos G."/>
            <person name="Danchin GJ E."/>
        </authorList>
    </citation>
    <scope>NUCLEOTIDE SEQUENCE [LARGE SCALE GENOMIC DNA]</scope>
</reference>
<accession>A0A6V7TNF5</accession>
<evidence type="ECO:0000313" key="3">
    <source>
        <dbReference type="Proteomes" id="UP000580250"/>
    </source>
</evidence>
<name>A0A6V7TNF5_MELEN</name>
<protein>
    <submittedName>
        <fullName evidence="2">Uncharacterized protein</fullName>
    </submittedName>
</protein>
<comment type="caution">
    <text evidence="2">The sequence shown here is derived from an EMBL/GenBank/DDBJ whole genome shotgun (WGS) entry which is preliminary data.</text>
</comment>
<dbReference type="AlphaFoldDB" id="A0A6V7TNF5"/>
<feature type="signal peptide" evidence="1">
    <location>
        <begin position="1"/>
        <end position="24"/>
    </location>
</feature>
<organism evidence="2 3">
    <name type="scientific">Meloidogyne enterolobii</name>
    <name type="common">Root-knot nematode worm</name>
    <name type="synonym">Meloidogyne mayaguensis</name>
    <dbReference type="NCBI Taxonomy" id="390850"/>
    <lineage>
        <taxon>Eukaryota</taxon>
        <taxon>Metazoa</taxon>
        <taxon>Ecdysozoa</taxon>
        <taxon>Nematoda</taxon>
        <taxon>Chromadorea</taxon>
        <taxon>Rhabditida</taxon>
        <taxon>Tylenchina</taxon>
        <taxon>Tylenchomorpha</taxon>
        <taxon>Tylenchoidea</taxon>
        <taxon>Meloidogynidae</taxon>
        <taxon>Meloidogyninae</taxon>
        <taxon>Meloidogyne</taxon>
    </lineage>
</organism>
<evidence type="ECO:0000313" key="2">
    <source>
        <dbReference type="EMBL" id="CAD2125031.1"/>
    </source>
</evidence>
<proteinExistence type="predicted"/>
<evidence type="ECO:0000256" key="1">
    <source>
        <dbReference type="SAM" id="SignalP"/>
    </source>
</evidence>